<evidence type="ECO:0000313" key="4">
    <source>
        <dbReference type="Proteomes" id="UP000276417"/>
    </source>
</evidence>
<dbReference type="AlphaFoldDB" id="A0A3G8YML8"/>
<sequence length="347" mass="35929">MCGCFSAAAPRIGSHDGYTRLVFELPAKTSLPTSGQLSGQTYTVQLSRALPSESGVINAPGLSRWIIQGQRITLNLRGGGVPKLSALPAAAGQAARLSIDVPISAKTFADKKVTRPTSLSSPVTVVIDPGHGGVFPGMSSQWVVEKNITMDVALRVRSKLEARGVKVILTRSGDTQISTNLATDLDARSRLANNGKVGAFISIHVNAGGSGAQGIETYYFGAPMAGSSRSLAVEENGGGSLGLELTKRASTTAQNLLGDLVAQAKLTFSRDLAAKVQQNLVQATGAVNRGVRSDTFVVILHPTTPAILTEIGFGTSPTEGPKLASAAYRDQIAGAIAGAIASYLHVP</sequence>
<evidence type="ECO:0000259" key="2">
    <source>
        <dbReference type="SMART" id="SM00646"/>
    </source>
</evidence>
<dbReference type="PANTHER" id="PTHR30404:SF0">
    <property type="entry name" value="N-ACETYLMURAMOYL-L-ALANINE AMIDASE AMIC"/>
    <property type="match status" value="1"/>
</dbReference>
<dbReference type="KEGG" id="dph:EHF33_07125"/>
<dbReference type="Pfam" id="PF01520">
    <property type="entry name" value="Amidase_3"/>
    <property type="match status" value="1"/>
</dbReference>
<reference evidence="3 4" key="1">
    <citation type="submission" date="2018-11" db="EMBL/GenBank/DDBJ databases">
        <title>Deinococcus shelandsis sp. nov., isolated from South Shetland Islands soil of Antarctica.</title>
        <authorList>
            <person name="Tian J."/>
        </authorList>
    </citation>
    <scope>NUCLEOTIDE SEQUENCE [LARGE SCALE GENOMIC DNA]</scope>
    <source>
        <strain evidence="3 4">S14-83T</strain>
    </source>
</reference>
<feature type="domain" description="MurNAc-LAA" evidence="2">
    <location>
        <begin position="189"/>
        <end position="341"/>
    </location>
</feature>
<evidence type="ECO:0000313" key="3">
    <source>
        <dbReference type="EMBL" id="AZI43844.1"/>
    </source>
</evidence>
<dbReference type="GO" id="GO:0009253">
    <property type="term" value="P:peptidoglycan catabolic process"/>
    <property type="evidence" value="ECO:0007669"/>
    <property type="project" value="InterPro"/>
</dbReference>
<protein>
    <submittedName>
        <fullName evidence="3">N-acetylmuramoyl-L-alanine amidase</fullName>
    </submittedName>
</protein>
<proteinExistence type="predicted"/>
<dbReference type="Proteomes" id="UP000276417">
    <property type="component" value="Chromosome 1"/>
</dbReference>
<dbReference type="EMBL" id="CP034183">
    <property type="protein sequence ID" value="AZI43844.1"/>
    <property type="molecule type" value="Genomic_DNA"/>
</dbReference>
<dbReference type="InterPro" id="IPR050695">
    <property type="entry name" value="N-acetylmuramoyl_amidase_3"/>
</dbReference>
<organism evidence="3 4">
    <name type="scientific">Deinococcus psychrotolerans</name>
    <dbReference type="NCBI Taxonomy" id="2489213"/>
    <lineage>
        <taxon>Bacteria</taxon>
        <taxon>Thermotogati</taxon>
        <taxon>Deinococcota</taxon>
        <taxon>Deinococci</taxon>
        <taxon>Deinococcales</taxon>
        <taxon>Deinococcaceae</taxon>
        <taxon>Deinococcus</taxon>
    </lineage>
</organism>
<keyword evidence="1" id="KW-0378">Hydrolase</keyword>
<dbReference type="SUPFAM" id="SSF53187">
    <property type="entry name" value="Zn-dependent exopeptidases"/>
    <property type="match status" value="1"/>
</dbReference>
<dbReference type="InterPro" id="IPR002508">
    <property type="entry name" value="MurNAc-LAA_cat"/>
</dbReference>
<dbReference type="OrthoDB" id="9772024at2"/>
<name>A0A3G8YML8_9DEIO</name>
<dbReference type="GO" id="GO:0008745">
    <property type="term" value="F:N-acetylmuramoyl-L-alanine amidase activity"/>
    <property type="evidence" value="ECO:0007669"/>
    <property type="project" value="InterPro"/>
</dbReference>
<dbReference type="GO" id="GO:0030288">
    <property type="term" value="C:outer membrane-bounded periplasmic space"/>
    <property type="evidence" value="ECO:0007669"/>
    <property type="project" value="TreeGrafter"/>
</dbReference>
<dbReference type="SMART" id="SM00646">
    <property type="entry name" value="Ami_3"/>
    <property type="match status" value="1"/>
</dbReference>
<dbReference type="PANTHER" id="PTHR30404">
    <property type="entry name" value="N-ACETYLMURAMOYL-L-ALANINE AMIDASE"/>
    <property type="match status" value="1"/>
</dbReference>
<accession>A0A3G8YML8</accession>
<gene>
    <name evidence="3" type="ORF">EHF33_07125</name>
</gene>
<dbReference type="CDD" id="cd02696">
    <property type="entry name" value="MurNAc-LAA"/>
    <property type="match status" value="1"/>
</dbReference>
<keyword evidence="4" id="KW-1185">Reference proteome</keyword>
<dbReference type="Gene3D" id="3.40.630.40">
    <property type="entry name" value="Zn-dependent exopeptidases"/>
    <property type="match status" value="1"/>
</dbReference>
<evidence type="ECO:0000256" key="1">
    <source>
        <dbReference type="ARBA" id="ARBA00022801"/>
    </source>
</evidence>